<dbReference type="SUPFAM" id="SSF56645">
    <property type="entry name" value="Acyl-CoA dehydrogenase NM domain-like"/>
    <property type="match status" value="1"/>
</dbReference>
<dbReference type="GO" id="GO:0016627">
    <property type="term" value="F:oxidoreductase activity, acting on the CH-CH group of donors"/>
    <property type="evidence" value="ECO:0007669"/>
    <property type="project" value="InterPro"/>
</dbReference>
<dbReference type="InterPro" id="IPR036250">
    <property type="entry name" value="AcylCo_DH-like_C"/>
</dbReference>
<dbReference type="InterPro" id="IPR046373">
    <property type="entry name" value="Acyl-CoA_Oxase/DH_mid-dom_sf"/>
</dbReference>
<keyword evidence="4 5" id="KW-0274">FAD</keyword>
<sequence length="600" mass="64639">MSDTAPFDRRDLDFHLHQVQDSAGLCRYPRFAAHSRETFDAVLDAAQSLALSAFAGHNRASDVQEPHFEGGRVHILPEVKAALDAYADAGFPALLTDADEGGMQLPYTVALACDAMFVAANVATAGYALLARGVANLLKVHATPEQCARYRTPIVQGRFLGTMCLSEPQAGSSLGDIRTRAEPAGEGRYRITGAKMWISGGDHELADNIVHLVLARLPDAPPGVKGISLFIVPKFRVGDDGSLGARNDVQLAGVNHKLGQRGIVNTFLKFGEGGDCLGELVGAPHQGLAQMFHMMNEARIGVGVGAVMLGVAGARYSTAYARERRQGRHPDQKDPASPPVSIIEHADVRRMLLQQKAWSEGALGLAIYAATLVDVQAQDPEPARRRDAHLLLELLTPVVKAWSAEWCVKANDLAIQVLGGYGYTREYPVEQYWRDNRLNPIHEGANGIQALDLLGRKALMDNGAALKLLLREIAATAAQAGAVPALAEHAAALARYAALAARTTGELGAAMARGDLRPALANAPRYLTLVGHLAVAWSWLRQALAAASATPRSDAERDFYAGKLAACRWFFVHELPTVEHEARLLSALDRCVLDTRPEWL</sequence>
<dbReference type="InterPro" id="IPR006091">
    <property type="entry name" value="Acyl-CoA_Oxase/DH_mid-dom"/>
</dbReference>
<comment type="cofactor">
    <cofactor evidence="1 5">
        <name>FAD</name>
        <dbReference type="ChEBI" id="CHEBI:57692"/>
    </cofactor>
</comment>
<evidence type="ECO:0000256" key="2">
    <source>
        <dbReference type="ARBA" id="ARBA00009347"/>
    </source>
</evidence>
<dbReference type="OrthoDB" id="9764895at2"/>
<evidence type="ECO:0000256" key="3">
    <source>
        <dbReference type="ARBA" id="ARBA00022630"/>
    </source>
</evidence>
<dbReference type="InterPro" id="IPR037069">
    <property type="entry name" value="AcylCoA_DH/ox_N_sf"/>
</dbReference>
<proteinExistence type="inferred from homology"/>
<dbReference type="RefSeq" id="WP_139448795.1">
    <property type="nucleotide sequence ID" value="NZ_SMDR01000002.1"/>
</dbReference>
<keyword evidence="10" id="KW-1185">Reference proteome</keyword>
<protein>
    <submittedName>
        <fullName evidence="9">Acyl-CoA dehydrogenase</fullName>
    </submittedName>
</protein>
<dbReference type="Gene3D" id="2.40.110.10">
    <property type="entry name" value="Butyryl-CoA Dehydrogenase, subunit A, domain 2"/>
    <property type="match status" value="1"/>
</dbReference>
<gene>
    <name evidence="9" type="ORF">E1B00_11315</name>
</gene>
<evidence type="ECO:0000256" key="1">
    <source>
        <dbReference type="ARBA" id="ARBA00001974"/>
    </source>
</evidence>
<reference evidence="9 10" key="1">
    <citation type="submission" date="2019-03" db="EMBL/GenBank/DDBJ databases">
        <title>Arenimonas daejeonensis sp. nov., isolated from compost.</title>
        <authorList>
            <person name="Jeon C.O."/>
        </authorList>
    </citation>
    <scope>NUCLEOTIDE SEQUENCE [LARGE SCALE GENOMIC DNA]</scope>
    <source>
        <strain evidence="9 10">R29</strain>
    </source>
</reference>
<evidence type="ECO:0000259" key="7">
    <source>
        <dbReference type="Pfam" id="PF02770"/>
    </source>
</evidence>
<dbReference type="EMBL" id="SMDR01000002">
    <property type="protein sequence ID" value="TNJ33910.1"/>
    <property type="molecule type" value="Genomic_DNA"/>
</dbReference>
<dbReference type="InterPro" id="IPR009075">
    <property type="entry name" value="AcylCo_DH/oxidase_C"/>
</dbReference>
<dbReference type="Proteomes" id="UP000305760">
    <property type="component" value="Unassembled WGS sequence"/>
</dbReference>
<accession>A0A5C4RRU5</accession>
<feature type="domain" description="Acyl-CoA oxidase/dehydrogenase middle" evidence="7">
    <location>
        <begin position="163"/>
        <end position="236"/>
    </location>
</feature>
<evidence type="ECO:0000259" key="8">
    <source>
        <dbReference type="Pfam" id="PF12806"/>
    </source>
</evidence>
<dbReference type="SUPFAM" id="SSF47203">
    <property type="entry name" value="Acyl-CoA dehydrogenase C-terminal domain-like"/>
    <property type="match status" value="1"/>
</dbReference>
<dbReference type="Pfam" id="PF02770">
    <property type="entry name" value="Acyl-CoA_dh_M"/>
    <property type="match status" value="1"/>
</dbReference>
<feature type="domain" description="Acyl-CoA dehydrogenase/oxidase C-terminal" evidence="6">
    <location>
        <begin position="286"/>
        <end position="452"/>
    </location>
</feature>
<dbReference type="PANTHER" id="PTHR42803:SF3">
    <property type="entry name" value="ACYL-COA DEHYDROGENASE-RELATED"/>
    <property type="match status" value="1"/>
</dbReference>
<evidence type="ECO:0000256" key="5">
    <source>
        <dbReference type="RuleBase" id="RU362125"/>
    </source>
</evidence>
<evidence type="ECO:0000313" key="10">
    <source>
        <dbReference type="Proteomes" id="UP000305760"/>
    </source>
</evidence>
<keyword evidence="3 5" id="KW-0285">Flavoprotein</keyword>
<keyword evidence="5" id="KW-0560">Oxidoreductase</keyword>
<evidence type="ECO:0000313" key="9">
    <source>
        <dbReference type="EMBL" id="TNJ33910.1"/>
    </source>
</evidence>
<dbReference type="PANTHER" id="PTHR42803">
    <property type="entry name" value="ACYL-COA DEHYDROGENASE"/>
    <property type="match status" value="1"/>
</dbReference>
<dbReference type="InterPro" id="IPR025878">
    <property type="entry name" value="Acyl-CoA_dh-like_C_dom"/>
</dbReference>
<organism evidence="9 10">
    <name type="scientific">Arenimonas terrae</name>
    <dbReference type="NCBI Taxonomy" id="2546226"/>
    <lineage>
        <taxon>Bacteria</taxon>
        <taxon>Pseudomonadati</taxon>
        <taxon>Pseudomonadota</taxon>
        <taxon>Gammaproteobacteria</taxon>
        <taxon>Lysobacterales</taxon>
        <taxon>Lysobacteraceae</taxon>
        <taxon>Arenimonas</taxon>
    </lineage>
</organism>
<dbReference type="Pfam" id="PF00441">
    <property type="entry name" value="Acyl-CoA_dh_1"/>
    <property type="match status" value="1"/>
</dbReference>
<feature type="domain" description="Acetyl-CoA dehydrogenase-like C-terminal" evidence="8">
    <location>
        <begin position="469"/>
        <end position="594"/>
    </location>
</feature>
<name>A0A5C4RRU5_9GAMM</name>
<dbReference type="Pfam" id="PF12806">
    <property type="entry name" value="Acyl-CoA_dh_C"/>
    <property type="match status" value="1"/>
</dbReference>
<dbReference type="GO" id="GO:0050660">
    <property type="term" value="F:flavin adenine dinucleotide binding"/>
    <property type="evidence" value="ECO:0007669"/>
    <property type="project" value="InterPro"/>
</dbReference>
<dbReference type="InterPro" id="IPR009100">
    <property type="entry name" value="AcylCoA_DH/oxidase_NM_dom_sf"/>
</dbReference>
<dbReference type="InterPro" id="IPR052166">
    <property type="entry name" value="Diverse_Acyl-CoA_DH"/>
</dbReference>
<dbReference type="Gene3D" id="1.20.140.10">
    <property type="entry name" value="Butyryl-CoA Dehydrogenase, subunit A, domain 3"/>
    <property type="match status" value="1"/>
</dbReference>
<comment type="similarity">
    <text evidence="2 5">Belongs to the acyl-CoA dehydrogenase family.</text>
</comment>
<comment type="caution">
    <text evidence="9">The sequence shown here is derived from an EMBL/GenBank/DDBJ whole genome shotgun (WGS) entry which is preliminary data.</text>
</comment>
<dbReference type="Gene3D" id="1.10.540.10">
    <property type="entry name" value="Acyl-CoA dehydrogenase/oxidase, N-terminal domain"/>
    <property type="match status" value="1"/>
</dbReference>
<dbReference type="AlphaFoldDB" id="A0A5C4RRU5"/>
<evidence type="ECO:0000259" key="6">
    <source>
        <dbReference type="Pfam" id="PF00441"/>
    </source>
</evidence>
<evidence type="ECO:0000256" key="4">
    <source>
        <dbReference type="ARBA" id="ARBA00022827"/>
    </source>
</evidence>